<evidence type="ECO:0000313" key="2">
    <source>
        <dbReference type="Proteomes" id="UP000236731"/>
    </source>
</evidence>
<reference evidence="2" key="1">
    <citation type="submission" date="2016-10" db="EMBL/GenBank/DDBJ databases">
        <authorList>
            <person name="Varghese N."/>
            <person name="Submissions S."/>
        </authorList>
    </citation>
    <scope>NUCLEOTIDE SEQUENCE [LARGE SCALE GENOMIC DNA]</scope>
    <source>
        <strain evidence="2">DSM 22361</strain>
    </source>
</reference>
<dbReference type="AlphaFoldDB" id="A0A1H6CQT6"/>
<proteinExistence type="predicted"/>
<sequence>MEKKYTVTIDFGGALLCAIQTDDPELIVSGAINGWGDSVMNDVCVKITKND</sequence>
<dbReference type="EMBL" id="FNUT01000019">
    <property type="protein sequence ID" value="SEG75389.1"/>
    <property type="molecule type" value="Genomic_DNA"/>
</dbReference>
<accession>A0A1H6CQT6</accession>
<keyword evidence="2" id="KW-1185">Reference proteome</keyword>
<dbReference type="RefSeq" id="WP_160003829.1">
    <property type="nucleotide sequence ID" value="NZ_CP049246.1"/>
</dbReference>
<organism evidence="1 2">
    <name type="scientific">Sphingobacterium lactis</name>
    <dbReference type="NCBI Taxonomy" id="797291"/>
    <lineage>
        <taxon>Bacteria</taxon>
        <taxon>Pseudomonadati</taxon>
        <taxon>Bacteroidota</taxon>
        <taxon>Sphingobacteriia</taxon>
        <taxon>Sphingobacteriales</taxon>
        <taxon>Sphingobacteriaceae</taxon>
        <taxon>Sphingobacterium</taxon>
    </lineage>
</organism>
<protein>
    <submittedName>
        <fullName evidence="1">Uncharacterized protein</fullName>
    </submittedName>
</protein>
<dbReference type="Proteomes" id="UP000236731">
    <property type="component" value="Unassembled WGS sequence"/>
</dbReference>
<evidence type="ECO:0000313" key="1">
    <source>
        <dbReference type="EMBL" id="SEG75389.1"/>
    </source>
</evidence>
<name>A0A1H6CQT6_9SPHI</name>
<gene>
    <name evidence="1" type="ORF">SAMN05421877_1198</name>
</gene>